<evidence type="ECO:0000313" key="1">
    <source>
        <dbReference type="EMBL" id="ETN86226.1"/>
    </source>
</evidence>
<dbReference type="AlphaFoldDB" id="W2TYU3"/>
<keyword evidence="2" id="KW-1185">Reference proteome</keyword>
<name>W2TYU3_NECAM</name>
<dbReference type="KEGG" id="nai:NECAME_01354"/>
<organism evidence="1 2">
    <name type="scientific">Necator americanus</name>
    <name type="common">Human hookworm</name>
    <dbReference type="NCBI Taxonomy" id="51031"/>
    <lineage>
        <taxon>Eukaryota</taxon>
        <taxon>Metazoa</taxon>
        <taxon>Ecdysozoa</taxon>
        <taxon>Nematoda</taxon>
        <taxon>Chromadorea</taxon>
        <taxon>Rhabditida</taxon>
        <taxon>Rhabditina</taxon>
        <taxon>Rhabditomorpha</taxon>
        <taxon>Strongyloidea</taxon>
        <taxon>Ancylostomatidae</taxon>
        <taxon>Bunostominae</taxon>
        <taxon>Necator</taxon>
    </lineage>
</organism>
<proteinExistence type="predicted"/>
<evidence type="ECO:0000313" key="2">
    <source>
        <dbReference type="Proteomes" id="UP000053676"/>
    </source>
</evidence>
<dbReference type="Proteomes" id="UP000053676">
    <property type="component" value="Unassembled WGS sequence"/>
</dbReference>
<dbReference type="EMBL" id="KI657591">
    <property type="protein sequence ID" value="ETN86226.1"/>
    <property type="molecule type" value="Genomic_DNA"/>
</dbReference>
<protein>
    <submittedName>
        <fullName evidence="1">Uncharacterized protein</fullName>
    </submittedName>
</protein>
<sequence>MTLERSPPTWRTYSLARDREKNWFDCLVIMRPCKRKNFDPLIRHRLAPSSKIFTTSSDWGKY</sequence>
<gene>
    <name evidence="1" type="ORF">NECAME_01354</name>
</gene>
<reference evidence="2" key="1">
    <citation type="journal article" date="2014" name="Nat. Genet.">
        <title>Genome of the human hookworm Necator americanus.</title>
        <authorList>
            <person name="Tang Y.T."/>
            <person name="Gao X."/>
            <person name="Rosa B.A."/>
            <person name="Abubucker S."/>
            <person name="Hallsworth-Pepin K."/>
            <person name="Martin J."/>
            <person name="Tyagi R."/>
            <person name="Heizer E."/>
            <person name="Zhang X."/>
            <person name="Bhonagiri-Palsikar V."/>
            <person name="Minx P."/>
            <person name="Warren W.C."/>
            <person name="Wang Q."/>
            <person name="Zhan B."/>
            <person name="Hotez P.J."/>
            <person name="Sternberg P.W."/>
            <person name="Dougall A."/>
            <person name="Gaze S.T."/>
            <person name="Mulvenna J."/>
            <person name="Sotillo J."/>
            <person name="Ranganathan S."/>
            <person name="Rabelo E.M."/>
            <person name="Wilson R.K."/>
            <person name="Felgner P.L."/>
            <person name="Bethony J."/>
            <person name="Hawdon J.M."/>
            <person name="Gasser R.B."/>
            <person name="Loukas A."/>
            <person name="Mitreva M."/>
        </authorList>
    </citation>
    <scope>NUCLEOTIDE SEQUENCE [LARGE SCALE GENOMIC DNA]</scope>
</reference>
<accession>W2TYU3</accession>